<protein>
    <submittedName>
        <fullName evidence="2">TraX family protein</fullName>
    </submittedName>
</protein>
<dbReference type="Proteomes" id="UP001589619">
    <property type="component" value="Unassembled WGS sequence"/>
</dbReference>
<keyword evidence="1" id="KW-0472">Membrane</keyword>
<dbReference type="EMBL" id="JBHMAG010000016">
    <property type="protein sequence ID" value="MFB9754612.1"/>
    <property type="molecule type" value="Genomic_DNA"/>
</dbReference>
<comment type="caution">
    <text evidence="2">The sequence shown here is derived from an EMBL/GenBank/DDBJ whole genome shotgun (WGS) entry which is preliminary data.</text>
</comment>
<keyword evidence="1" id="KW-1133">Transmembrane helix</keyword>
<feature type="transmembrane region" description="Helical" evidence="1">
    <location>
        <begin position="77"/>
        <end position="93"/>
    </location>
</feature>
<accession>A0ABV5W2G7</accession>
<sequence>MHLIAMLTMVIDHAGHIFAPGQSIWRIVGRLAMPIYAYCLVEGYRHTGSLMRYIRRLVLLAAISQVPYLAALDMGNINIIGTFVVCLLVMAAMDRIKPKAGAWAVALAGVAVLELIPFDYGAYALLLVLAFRYLESHRLVMAHLALNAAYLLYRGADLQLYSVVSTMFLVYRPSLYRLLDRIEIKRWVWRSFYPAHLVVLAAAEQVIDIALRR</sequence>
<evidence type="ECO:0000256" key="1">
    <source>
        <dbReference type="SAM" id="Phobius"/>
    </source>
</evidence>
<name>A0ABV5W2G7_9BACL</name>
<dbReference type="RefSeq" id="WP_344909245.1">
    <property type="nucleotide sequence ID" value="NZ_BAAAYO010000008.1"/>
</dbReference>
<gene>
    <name evidence="2" type="ORF">ACFFNY_23840</name>
</gene>
<dbReference type="InterPro" id="IPR008875">
    <property type="entry name" value="TraX"/>
</dbReference>
<keyword evidence="1" id="KW-0812">Transmembrane</keyword>
<evidence type="ECO:0000313" key="3">
    <source>
        <dbReference type="Proteomes" id="UP001589619"/>
    </source>
</evidence>
<keyword evidence="3" id="KW-1185">Reference proteome</keyword>
<reference evidence="2 3" key="1">
    <citation type="submission" date="2024-09" db="EMBL/GenBank/DDBJ databases">
        <authorList>
            <person name="Sun Q."/>
            <person name="Mori K."/>
        </authorList>
    </citation>
    <scope>NUCLEOTIDE SEQUENCE [LARGE SCALE GENOMIC DNA]</scope>
    <source>
        <strain evidence="2 3">JCM 12520</strain>
    </source>
</reference>
<proteinExistence type="predicted"/>
<organism evidence="2 3">
    <name type="scientific">Paenibacillus hodogayensis</name>
    <dbReference type="NCBI Taxonomy" id="279208"/>
    <lineage>
        <taxon>Bacteria</taxon>
        <taxon>Bacillati</taxon>
        <taxon>Bacillota</taxon>
        <taxon>Bacilli</taxon>
        <taxon>Bacillales</taxon>
        <taxon>Paenibacillaceae</taxon>
        <taxon>Paenibacillus</taxon>
    </lineage>
</organism>
<evidence type="ECO:0000313" key="2">
    <source>
        <dbReference type="EMBL" id="MFB9754612.1"/>
    </source>
</evidence>
<dbReference type="Pfam" id="PF05857">
    <property type="entry name" value="TraX"/>
    <property type="match status" value="1"/>
</dbReference>
<feature type="transmembrane region" description="Helical" evidence="1">
    <location>
        <begin position="105"/>
        <end position="131"/>
    </location>
</feature>